<feature type="region of interest" description="Disordered" evidence="1">
    <location>
        <begin position="1"/>
        <end position="145"/>
    </location>
</feature>
<dbReference type="InterPro" id="IPR032675">
    <property type="entry name" value="LRR_dom_sf"/>
</dbReference>
<dbReference type="Gene3D" id="3.80.10.10">
    <property type="entry name" value="Ribonuclease Inhibitor"/>
    <property type="match status" value="1"/>
</dbReference>
<proteinExistence type="predicted"/>
<feature type="region of interest" description="Disordered" evidence="1">
    <location>
        <begin position="498"/>
        <end position="592"/>
    </location>
</feature>
<reference evidence="2 3" key="1">
    <citation type="journal article" date="2012" name="Science">
        <title>The Paleozoic origin of enzymatic lignin decomposition reconstructed from 31 fungal genomes.</title>
        <authorList>
            <person name="Floudas D."/>
            <person name="Binder M."/>
            <person name="Riley R."/>
            <person name="Barry K."/>
            <person name="Blanchette R.A."/>
            <person name="Henrissat B."/>
            <person name="Martinez A.T."/>
            <person name="Otillar R."/>
            <person name="Spatafora J.W."/>
            <person name="Yadav J.S."/>
            <person name="Aerts A."/>
            <person name="Benoit I."/>
            <person name="Boyd A."/>
            <person name="Carlson A."/>
            <person name="Copeland A."/>
            <person name="Coutinho P.M."/>
            <person name="de Vries R.P."/>
            <person name="Ferreira P."/>
            <person name="Findley K."/>
            <person name="Foster B."/>
            <person name="Gaskell J."/>
            <person name="Glotzer D."/>
            <person name="Gorecki P."/>
            <person name="Heitman J."/>
            <person name="Hesse C."/>
            <person name="Hori C."/>
            <person name="Igarashi K."/>
            <person name="Jurgens J.A."/>
            <person name="Kallen N."/>
            <person name="Kersten P."/>
            <person name="Kohler A."/>
            <person name="Kuees U."/>
            <person name="Kumar T.K.A."/>
            <person name="Kuo A."/>
            <person name="LaButti K."/>
            <person name="Larrondo L.F."/>
            <person name="Lindquist E."/>
            <person name="Ling A."/>
            <person name="Lombard V."/>
            <person name="Lucas S."/>
            <person name="Lundell T."/>
            <person name="Martin R."/>
            <person name="McLaughlin D.J."/>
            <person name="Morgenstern I."/>
            <person name="Morin E."/>
            <person name="Murat C."/>
            <person name="Nagy L.G."/>
            <person name="Nolan M."/>
            <person name="Ohm R.A."/>
            <person name="Patyshakuliyeva A."/>
            <person name="Rokas A."/>
            <person name="Ruiz-Duenas F.J."/>
            <person name="Sabat G."/>
            <person name="Salamov A."/>
            <person name="Samejima M."/>
            <person name="Schmutz J."/>
            <person name="Slot J.C."/>
            <person name="St John F."/>
            <person name="Stenlid J."/>
            <person name="Sun H."/>
            <person name="Sun S."/>
            <person name="Syed K."/>
            <person name="Tsang A."/>
            <person name="Wiebenga A."/>
            <person name="Young D."/>
            <person name="Pisabarro A."/>
            <person name="Eastwood D.C."/>
            <person name="Martin F."/>
            <person name="Cullen D."/>
            <person name="Grigoriev I.V."/>
            <person name="Hibbett D.S."/>
        </authorList>
    </citation>
    <scope>NUCLEOTIDE SEQUENCE [LARGE SCALE GENOMIC DNA]</scope>
    <source>
        <strain evidence="2 3">ATCC 11539</strain>
    </source>
</reference>
<feature type="compositionally biased region" description="Low complexity" evidence="1">
    <location>
        <begin position="555"/>
        <end position="578"/>
    </location>
</feature>
<feature type="compositionally biased region" description="Low complexity" evidence="1">
    <location>
        <begin position="12"/>
        <end position="24"/>
    </location>
</feature>
<dbReference type="OrthoDB" id="3259156at2759"/>
<evidence type="ECO:0000313" key="2">
    <source>
        <dbReference type="EMBL" id="EPQ53388.1"/>
    </source>
</evidence>
<sequence>MSFLTRRRSRLDSLTTASTTSDTSKQTGIVNRVSKLFSNEPTPGHAKGHSRLKSFGRGILGKASKRKADESARYNEWNQSDESQEYDPSIRRPSGLGERKESTSSDGSEISWVEGGGHLRHLASQAQGQHGQDEQARSPSGGGTLARMISSPELLAYFPSPPGTVLKFDHPPQPFPLPDQVLPVILGFLPPEKIPQAARISRAFLSAARQVLYKEVNLAQVPRTRVHSCLETLGRVSEAAKSIHTFTCLLEKDDVDADLALFRALRNMSNLKSLTLSRLPLRLTGRRSRVGNTLEFSLTSLTLLETNLAQDDLTALFAFLSKQSSIKTLSLPNLRINTEDSVPSNDPSVLPILSSLVIPPPLISLFVPTRPVTDLTINIYETLVEGLRPSTLLSFLPEARKRVTKLCISFQETIDRRTVERVLGAVQKECHGMVEELQVRWATGSTSVLYKQISAILPKFTVLHTLRLRVPASSLLAHAPPVLSTPSSPVILSTPSSPAILSSPSPSLTPSRTPSVSASIMTSASSTAPSLSSKKSTHSVRRKPVPKLEPHELESLNLLSPSSLTFSPPAPSSSSFSEPAEETAASKEHTRERALLSAWSKSNAALARVEFVSGAEWVRREGGAGGGASRRKDKWVFATMRRD</sequence>
<gene>
    <name evidence="2" type="ORF">GLOTRDRAFT_131336</name>
</gene>
<dbReference type="GeneID" id="19302287"/>
<dbReference type="Proteomes" id="UP000030669">
    <property type="component" value="Unassembled WGS sequence"/>
</dbReference>
<organism evidence="2 3">
    <name type="scientific">Gloeophyllum trabeum (strain ATCC 11539 / FP-39264 / Madison 617)</name>
    <name type="common">Brown rot fungus</name>
    <dbReference type="NCBI Taxonomy" id="670483"/>
    <lineage>
        <taxon>Eukaryota</taxon>
        <taxon>Fungi</taxon>
        <taxon>Dikarya</taxon>
        <taxon>Basidiomycota</taxon>
        <taxon>Agaricomycotina</taxon>
        <taxon>Agaricomycetes</taxon>
        <taxon>Gloeophyllales</taxon>
        <taxon>Gloeophyllaceae</taxon>
        <taxon>Gloeophyllum</taxon>
    </lineage>
</organism>
<accession>S7Q0U5</accession>
<evidence type="ECO:0000313" key="3">
    <source>
        <dbReference type="Proteomes" id="UP000030669"/>
    </source>
</evidence>
<feature type="compositionally biased region" description="Low complexity" evidence="1">
    <location>
        <begin position="498"/>
        <end position="534"/>
    </location>
</feature>
<dbReference type="eggNOG" id="ENOG502SUAW">
    <property type="taxonomic scope" value="Eukaryota"/>
</dbReference>
<dbReference type="HOGENOM" id="CLU_425803_0_0_1"/>
<evidence type="ECO:0008006" key="4">
    <source>
        <dbReference type="Google" id="ProtNLM"/>
    </source>
</evidence>
<dbReference type="AlphaFoldDB" id="S7Q0U5"/>
<dbReference type="OMA" id="AIAFNNM"/>
<dbReference type="EMBL" id="KB469306">
    <property type="protein sequence ID" value="EPQ53388.1"/>
    <property type="molecule type" value="Genomic_DNA"/>
</dbReference>
<feature type="compositionally biased region" description="Basic residues" evidence="1">
    <location>
        <begin position="535"/>
        <end position="545"/>
    </location>
</feature>
<name>S7Q0U5_GLOTA</name>
<dbReference type="SUPFAM" id="SSF52047">
    <property type="entry name" value="RNI-like"/>
    <property type="match status" value="1"/>
</dbReference>
<dbReference type="RefSeq" id="XP_007868636.1">
    <property type="nucleotide sequence ID" value="XM_007870445.1"/>
</dbReference>
<protein>
    <recommendedName>
        <fullName evidence="4">F-box domain-containing protein</fullName>
    </recommendedName>
</protein>
<keyword evidence="3" id="KW-1185">Reference proteome</keyword>
<evidence type="ECO:0000256" key="1">
    <source>
        <dbReference type="SAM" id="MobiDB-lite"/>
    </source>
</evidence>
<dbReference type="KEGG" id="gtr:GLOTRDRAFT_131336"/>